<organism evidence="1">
    <name type="scientific">Siphoviridae sp. ctybZ1</name>
    <dbReference type="NCBI Taxonomy" id="2825746"/>
    <lineage>
        <taxon>Viruses</taxon>
        <taxon>Duplodnaviria</taxon>
        <taxon>Heunggongvirae</taxon>
        <taxon>Uroviricota</taxon>
        <taxon>Caudoviricetes</taxon>
    </lineage>
</organism>
<proteinExistence type="predicted"/>
<reference evidence="1" key="1">
    <citation type="journal article" date="2021" name="Proc. Natl. Acad. Sci. U.S.A.">
        <title>A Catalog of Tens of Thousands of Viruses from Human Metagenomes Reveals Hidden Associations with Chronic Diseases.</title>
        <authorList>
            <person name="Tisza M.J."/>
            <person name="Buck C.B."/>
        </authorList>
    </citation>
    <scope>NUCLEOTIDE SEQUENCE</scope>
    <source>
        <strain evidence="1">CtybZ1</strain>
    </source>
</reference>
<evidence type="ECO:0000313" key="1">
    <source>
        <dbReference type="EMBL" id="DAD97925.1"/>
    </source>
</evidence>
<accession>A0A8S5NSZ3</accession>
<protein>
    <submittedName>
        <fullName evidence="1">Head closure knob</fullName>
    </submittedName>
</protein>
<name>A0A8S5NSZ3_9CAUD</name>
<sequence length="123" mass="14053">MLPTAEMVERYTKQIEKLYDCECTIETEIDQMDEETGIMAKSTKIDGPYPCRLSYKTSNIANMAEIPKFTQYTSLFCSPSVIIPKGSRIAVTGRNTKQFFRSASISARYDTHQEVQLENLEVH</sequence>
<dbReference type="EMBL" id="BK015250">
    <property type="protein sequence ID" value="DAD97925.1"/>
    <property type="molecule type" value="Genomic_DNA"/>
</dbReference>